<evidence type="ECO:0000313" key="1">
    <source>
        <dbReference type="EMBL" id="KAK2090129.1"/>
    </source>
</evidence>
<gene>
    <name evidence="1" type="primary">DLEC1</name>
    <name evidence="1" type="ORF">P7K49_031385</name>
</gene>
<accession>A0ABQ9U028</accession>
<organism evidence="1 2">
    <name type="scientific">Saguinus oedipus</name>
    <name type="common">Cotton-top tamarin</name>
    <name type="synonym">Oedipomidas oedipus</name>
    <dbReference type="NCBI Taxonomy" id="9490"/>
    <lineage>
        <taxon>Eukaryota</taxon>
        <taxon>Metazoa</taxon>
        <taxon>Chordata</taxon>
        <taxon>Craniata</taxon>
        <taxon>Vertebrata</taxon>
        <taxon>Euteleostomi</taxon>
        <taxon>Mammalia</taxon>
        <taxon>Eutheria</taxon>
        <taxon>Euarchontoglires</taxon>
        <taxon>Primates</taxon>
        <taxon>Haplorrhini</taxon>
        <taxon>Platyrrhini</taxon>
        <taxon>Cebidae</taxon>
        <taxon>Callitrichinae</taxon>
        <taxon>Saguinus</taxon>
    </lineage>
</organism>
<dbReference type="InterPro" id="IPR033304">
    <property type="entry name" value="DLEC1"/>
</dbReference>
<evidence type="ECO:0000313" key="2">
    <source>
        <dbReference type="Proteomes" id="UP001266305"/>
    </source>
</evidence>
<reference evidence="1 2" key="1">
    <citation type="submission" date="2023-05" db="EMBL/GenBank/DDBJ databases">
        <title>B98-5 Cell Line De Novo Hybrid Assembly: An Optical Mapping Approach.</title>
        <authorList>
            <person name="Kananen K."/>
            <person name="Auerbach J.A."/>
            <person name="Kautto E."/>
            <person name="Blachly J.S."/>
        </authorList>
    </citation>
    <scope>NUCLEOTIDE SEQUENCE [LARGE SCALE GENOMIC DNA]</scope>
    <source>
        <strain evidence="1">B95-8</strain>
        <tissue evidence="1">Cell line</tissue>
    </source>
</reference>
<protein>
    <submittedName>
        <fullName evidence="1">Deleted in lung and esophageal cancer protein 1</fullName>
    </submittedName>
</protein>
<sequence length="132" mass="14832">MTRKLAGPEAEGPQSVSGVSLQRTEVFNVPDLRVPGDDVGANFATGRGFPHNFAARPRRLTQLVREPQLLRLRPSSLRTQDISHLLTGVFRNLYSAEVIGEDLSANLIKARGSDNERHEEFVDQLQQVTRRW</sequence>
<dbReference type="Proteomes" id="UP001266305">
    <property type="component" value="Unassembled WGS sequence"/>
</dbReference>
<dbReference type="EMBL" id="JASSZA010000017">
    <property type="protein sequence ID" value="KAK2090129.1"/>
    <property type="molecule type" value="Genomic_DNA"/>
</dbReference>
<comment type="caution">
    <text evidence="1">The sequence shown here is derived from an EMBL/GenBank/DDBJ whole genome shotgun (WGS) entry which is preliminary data.</text>
</comment>
<name>A0ABQ9U028_SAGOE</name>
<dbReference type="PANTHER" id="PTHR46348">
    <property type="entry name" value="DELETED IN LUNG AND ESOPHAGEAL CANCER PROTEIN 1"/>
    <property type="match status" value="1"/>
</dbReference>
<keyword evidence="2" id="KW-1185">Reference proteome</keyword>
<proteinExistence type="predicted"/>
<dbReference type="PANTHER" id="PTHR46348:SF1">
    <property type="entry name" value="DELETED IN LUNG AND ESOPHAGEAL CANCER PROTEIN 1"/>
    <property type="match status" value="1"/>
</dbReference>